<dbReference type="PANTHER" id="PTHR11709:SF71">
    <property type="entry name" value="OXIDOREDUCTASE TPCJ"/>
    <property type="match status" value="1"/>
</dbReference>
<accession>A0A9P8VQC3</accession>
<evidence type="ECO:0000256" key="3">
    <source>
        <dbReference type="ARBA" id="ARBA00022729"/>
    </source>
</evidence>
<dbReference type="AlphaFoldDB" id="A0A9P8VQC3"/>
<evidence type="ECO:0000256" key="4">
    <source>
        <dbReference type="ARBA" id="ARBA00023002"/>
    </source>
</evidence>
<comment type="caution">
    <text evidence="7">The sequence shown here is derived from an EMBL/GenBank/DDBJ whole genome shotgun (WGS) entry which is preliminary data.</text>
</comment>
<dbReference type="PANTHER" id="PTHR11709">
    <property type="entry name" value="MULTI-COPPER OXIDASE"/>
    <property type="match status" value="1"/>
</dbReference>
<dbReference type="InterPro" id="IPR002355">
    <property type="entry name" value="Cu_oxidase_Cu_BS"/>
</dbReference>
<keyword evidence="5" id="KW-0325">Glycoprotein</keyword>
<dbReference type="PROSITE" id="PS00079">
    <property type="entry name" value="MULTICOPPER_OXIDASE1"/>
    <property type="match status" value="1"/>
</dbReference>
<dbReference type="EMBL" id="JAGPYM010000072">
    <property type="protein sequence ID" value="KAH6869409.1"/>
    <property type="molecule type" value="Genomic_DNA"/>
</dbReference>
<dbReference type="Proteomes" id="UP000777438">
    <property type="component" value="Unassembled WGS sequence"/>
</dbReference>
<evidence type="ECO:0000313" key="7">
    <source>
        <dbReference type="EMBL" id="KAH6869409.1"/>
    </source>
</evidence>
<dbReference type="GO" id="GO:0016491">
    <property type="term" value="F:oxidoreductase activity"/>
    <property type="evidence" value="ECO:0007669"/>
    <property type="project" value="UniProtKB-KW"/>
</dbReference>
<evidence type="ECO:0000256" key="2">
    <source>
        <dbReference type="ARBA" id="ARBA00022723"/>
    </source>
</evidence>
<keyword evidence="4" id="KW-0560">Oxidoreductase</keyword>
<dbReference type="InterPro" id="IPR008972">
    <property type="entry name" value="Cupredoxin"/>
</dbReference>
<keyword evidence="8" id="KW-1185">Reference proteome</keyword>
<keyword evidence="3" id="KW-0732">Signal</keyword>
<dbReference type="InterPro" id="IPR045087">
    <property type="entry name" value="Cu-oxidase_fam"/>
</dbReference>
<dbReference type="GO" id="GO:0005507">
    <property type="term" value="F:copper ion binding"/>
    <property type="evidence" value="ECO:0007669"/>
    <property type="project" value="InterPro"/>
</dbReference>
<dbReference type="Gene3D" id="2.60.40.420">
    <property type="entry name" value="Cupredoxins - blue copper proteins"/>
    <property type="match status" value="1"/>
</dbReference>
<evidence type="ECO:0000256" key="5">
    <source>
        <dbReference type="ARBA" id="ARBA00023180"/>
    </source>
</evidence>
<proteinExistence type="inferred from homology"/>
<dbReference type="Pfam" id="PF07731">
    <property type="entry name" value="Cu-oxidase_2"/>
    <property type="match status" value="1"/>
</dbReference>
<comment type="similarity">
    <text evidence="1">Belongs to the multicopper oxidase family.</text>
</comment>
<dbReference type="SUPFAM" id="SSF49503">
    <property type="entry name" value="Cupredoxins"/>
    <property type="match status" value="1"/>
</dbReference>
<evidence type="ECO:0000259" key="6">
    <source>
        <dbReference type="Pfam" id="PF07731"/>
    </source>
</evidence>
<protein>
    <submittedName>
        <fullName evidence="7">Multicopper oxidase-domain-containing protein</fullName>
    </submittedName>
</protein>
<organism evidence="7 8">
    <name type="scientific">Thelonectria olida</name>
    <dbReference type="NCBI Taxonomy" id="1576542"/>
    <lineage>
        <taxon>Eukaryota</taxon>
        <taxon>Fungi</taxon>
        <taxon>Dikarya</taxon>
        <taxon>Ascomycota</taxon>
        <taxon>Pezizomycotina</taxon>
        <taxon>Sordariomycetes</taxon>
        <taxon>Hypocreomycetidae</taxon>
        <taxon>Hypocreales</taxon>
        <taxon>Nectriaceae</taxon>
        <taxon>Thelonectria</taxon>
    </lineage>
</organism>
<name>A0A9P8VQC3_9HYPO</name>
<sequence>MSQADARTHKPDQIPDTERFIIGKDKYESSPALGDSFSWWSLGENPLSLNFSDPTIINLNNTKWKADCAVVPEERKDGWVYLVITVPETPDGPIRPILIPSCASGAFEKSTHFLHLYGHDIALLAQGTNASRTSEATLKFDNPPPRDVALLPPGGYLIIASKTDNTGSWLFHCHIAWHASSGLALQILERQQDLKKLMTEERLAEARRVCANWDTWFKNKTNHWNSSNPFQDDSGV</sequence>
<dbReference type="InterPro" id="IPR011706">
    <property type="entry name" value="Cu-oxidase_C"/>
</dbReference>
<evidence type="ECO:0000313" key="8">
    <source>
        <dbReference type="Proteomes" id="UP000777438"/>
    </source>
</evidence>
<gene>
    <name evidence="7" type="ORF">B0T10DRAFT_594635</name>
</gene>
<dbReference type="OrthoDB" id="2121828at2759"/>
<dbReference type="InterPro" id="IPR033138">
    <property type="entry name" value="Cu_oxidase_CS"/>
</dbReference>
<keyword evidence="2" id="KW-0479">Metal-binding</keyword>
<feature type="domain" description="Plastocyanin-like" evidence="6">
    <location>
        <begin position="77"/>
        <end position="192"/>
    </location>
</feature>
<reference evidence="7 8" key="1">
    <citation type="journal article" date="2021" name="Nat. Commun.">
        <title>Genetic determinants of endophytism in the Arabidopsis root mycobiome.</title>
        <authorList>
            <person name="Mesny F."/>
            <person name="Miyauchi S."/>
            <person name="Thiergart T."/>
            <person name="Pickel B."/>
            <person name="Atanasova L."/>
            <person name="Karlsson M."/>
            <person name="Huettel B."/>
            <person name="Barry K.W."/>
            <person name="Haridas S."/>
            <person name="Chen C."/>
            <person name="Bauer D."/>
            <person name="Andreopoulos W."/>
            <person name="Pangilinan J."/>
            <person name="LaButti K."/>
            <person name="Riley R."/>
            <person name="Lipzen A."/>
            <person name="Clum A."/>
            <person name="Drula E."/>
            <person name="Henrissat B."/>
            <person name="Kohler A."/>
            <person name="Grigoriev I.V."/>
            <person name="Martin F.M."/>
            <person name="Hacquard S."/>
        </authorList>
    </citation>
    <scope>NUCLEOTIDE SEQUENCE [LARGE SCALE GENOMIC DNA]</scope>
    <source>
        <strain evidence="7 8">MPI-CAGE-CH-0241</strain>
    </source>
</reference>
<dbReference type="PROSITE" id="PS00080">
    <property type="entry name" value="MULTICOPPER_OXIDASE2"/>
    <property type="match status" value="1"/>
</dbReference>
<evidence type="ECO:0000256" key="1">
    <source>
        <dbReference type="ARBA" id="ARBA00010609"/>
    </source>
</evidence>